<evidence type="ECO:0000313" key="3">
    <source>
        <dbReference type="Proteomes" id="UP001163336"/>
    </source>
</evidence>
<gene>
    <name evidence="2" type="ORF">MasN3_17500</name>
</gene>
<evidence type="ECO:0008006" key="4">
    <source>
        <dbReference type="Google" id="ProtNLM"/>
    </source>
</evidence>
<name>A0ABM8C4W4_9BURK</name>
<keyword evidence="3" id="KW-1185">Reference proteome</keyword>
<dbReference type="EMBL" id="AP026966">
    <property type="protein sequence ID" value="BDT58256.1"/>
    <property type="molecule type" value="Genomic_DNA"/>
</dbReference>
<evidence type="ECO:0000256" key="1">
    <source>
        <dbReference type="SAM" id="SignalP"/>
    </source>
</evidence>
<organism evidence="2 3">
    <name type="scientific">Massilia varians</name>
    <dbReference type="NCBI Taxonomy" id="457921"/>
    <lineage>
        <taxon>Bacteria</taxon>
        <taxon>Pseudomonadati</taxon>
        <taxon>Pseudomonadota</taxon>
        <taxon>Betaproteobacteria</taxon>
        <taxon>Burkholderiales</taxon>
        <taxon>Oxalobacteraceae</taxon>
        <taxon>Telluria group</taxon>
        <taxon>Massilia</taxon>
    </lineage>
</organism>
<proteinExistence type="predicted"/>
<accession>A0ABM8C4W4</accession>
<protein>
    <recommendedName>
        <fullName evidence="4">PepSY domain-containing protein</fullName>
    </recommendedName>
</protein>
<evidence type="ECO:0000313" key="2">
    <source>
        <dbReference type="EMBL" id="BDT58256.1"/>
    </source>
</evidence>
<feature type="chain" id="PRO_5045074953" description="PepSY domain-containing protein" evidence="1">
    <location>
        <begin position="26"/>
        <end position="140"/>
    </location>
</feature>
<dbReference type="Proteomes" id="UP001163336">
    <property type="component" value="Chromosome"/>
</dbReference>
<dbReference type="RefSeq" id="WP_281913621.1">
    <property type="nucleotide sequence ID" value="NZ_AP026966.1"/>
</dbReference>
<feature type="signal peptide" evidence="1">
    <location>
        <begin position="1"/>
        <end position="25"/>
    </location>
</feature>
<keyword evidence="1" id="KW-0732">Signal</keyword>
<reference evidence="2" key="1">
    <citation type="submission" date="2022-11" db="EMBL/GenBank/DDBJ databases">
        <title>Isolation and characterization of PLA-degrading bacterium Massilia sp. from Antarctic soil.</title>
        <authorList>
            <person name="Sato K."/>
            <person name="Gomez-Fuentes C."/>
            <person name="Ahmad S.A."/>
            <person name="Zulkharnain A."/>
        </authorList>
    </citation>
    <scope>NUCLEOTIDE SEQUENCE</scope>
    <source>
        <strain evidence="2">N-3</strain>
    </source>
</reference>
<dbReference type="NCBIfam" id="NF047450">
    <property type="entry name" value="post-PEP-CTERM_1"/>
    <property type="match status" value="1"/>
</dbReference>
<sequence length="140" mass="14664">MQIRVSMLRSAIALAALAFAGSAFAAGQEGQTVAKDPRTGKLRNATAAEMQELNALRKAEREAQKAARVASGAPATGVARLQQNGVVAAHVDEESMMHTVVRRTADGKLEAECTHGAHAAEAALSTPVSTHAEEHQNEVQ</sequence>